<sequence>MQNRIDRLESLVMSLMNNGAQSAGPAAAMAALSGGSSADSVQHMNDLETEEDGHGGPEESETEQVTKSFGIMKVDNKTSYYISDAHWASVLHEISEVRNYFNTHKKQFEEQAMKLDAARPPTFLSGSALLFGGTKPSSRAEIMSSLPSKYTTDLLIARYFTHYDPATHFLHSPTFQAQYNKHWEDPSQTSIVWIGMIFCMMRLAMLSYFKEGDEPPEFRGKSLDMSATFRNLMAQCLILADYTKPFPYVIETLALHLHGEFSQAKETDVGVWILVAVITRLAMRMGYHRDSKMFPNISPFDGEMRRRVWTYVRQADLLFSSQIGLPPMIRTENSDTDLPRNLYDDDFMENCKELPASRPPNEPTPMSYLINKARITYVFGRVIEQESSIKSGSYDTVMEIDAELRRARDLIPEHLLIRPLEDCPAGPTNSIVARFSVMSVYHKSQCMLHRRYMDRARENPRFTYSRRSCIDSAMELLRYQSMVYNESGPTGRLRNRKSWISSLRSTDFMLAATIVCHDLYQSLQFQTAGRPSGDTYTWGRERREEMMAALRRSKKIWDELRDETLEAWKAASMLGVMLGTLNPGYPSTDTNTAPTFESQDEKQNAAMTLGLLSSGMNGASTATPSFSDPAFKMPDTPLTQPGNVGTPADIRGASSPFSSMFGQMPDMQLNLDWDAWDAYIQNPPVELSNQFWPIMDFQQQQQGPLVDGARPPSRYLPMISPQPNAAAYDPNGYCFRRAALRLVPSSSFVPAPSSKVTTLNAPRPLLATHPTRTDFQRRWNSHETSKQTEGNTSASADSNKADVAAADEENAQVTDAAVHAMSAASIRPNEVPNVGEAKFEAREESQTEPETQAQAGQRGANAGDAADQSAPTRPVSRRSPGGTSLGGQQLTASSQEILERRRRRAELLQREPSPRPTLFISNLFYDTTAEDLRKEMEKFGEVEQCSIVHDNRGMSKGIAYVQFATVEAATQARDALHLSVMEGRRIVARYAHFNLVAKANAQTATRTLYIANLPFDMTDADINQLFRDIPNVIDVRVSVDRRTGQIRGFCHAEFLDVKSAQMGFESLNSVVIRDRKLRLDFSPDQRTAVPIKRVFSK</sequence>
<dbReference type="SMART" id="SM00906">
    <property type="entry name" value="Fungal_trans"/>
    <property type="match status" value="1"/>
</dbReference>
<dbReference type="Pfam" id="PF00076">
    <property type="entry name" value="RRM_1"/>
    <property type="match status" value="2"/>
</dbReference>
<dbReference type="InterPro" id="IPR035979">
    <property type="entry name" value="RBD_domain_sf"/>
</dbReference>
<organism evidence="10 11">
    <name type="scientific">Aspergillus sclerotialis</name>
    <dbReference type="NCBI Taxonomy" id="2070753"/>
    <lineage>
        <taxon>Eukaryota</taxon>
        <taxon>Fungi</taxon>
        <taxon>Dikarya</taxon>
        <taxon>Ascomycota</taxon>
        <taxon>Pezizomycotina</taxon>
        <taxon>Eurotiomycetes</taxon>
        <taxon>Eurotiomycetidae</taxon>
        <taxon>Eurotiales</taxon>
        <taxon>Aspergillaceae</taxon>
        <taxon>Aspergillus</taxon>
        <taxon>Aspergillus subgen. Polypaecilum</taxon>
    </lineage>
</organism>
<dbReference type="GO" id="GO:0008270">
    <property type="term" value="F:zinc ion binding"/>
    <property type="evidence" value="ECO:0007669"/>
    <property type="project" value="InterPro"/>
</dbReference>
<dbReference type="PANTHER" id="PTHR31944">
    <property type="entry name" value="HEME-RESPONSIVE ZINC FINGER TRANSCRIPTION FACTOR HAP1"/>
    <property type="match status" value="1"/>
</dbReference>
<dbReference type="GO" id="GO:0000978">
    <property type="term" value="F:RNA polymerase II cis-regulatory region sequence-specific DNA binding"/>
    <property type="evidence" value="ECO:0007669"/>
    <property type="project" value="TreeGrafter"/>
</dbReference>
<dbReference type="InterPro" id="IPR051430">
    <property type="entry name" value="Fungal_TF_Env_Response"/>
</dbReference>
<dbReference type="PANTHER" id="PTHR31944:SF131">
    <property type="entry name" value="HEME-RESPONSIVE ZINC FINGER TRANSCRIPTION FACTOR HAP1"/>
    <property type="match status" value="1"/>
</dbReference>
<dbReference type="GO" id="GO:0003723">
    <property type="term" value="F:RNA binding"/>
    <property type="evidence" value="ECO:0007669"/>
    <property type="project" value="UniProtKB-UniRule"/>
</dbReference>
<dbReference type="Gene3D" id="3.30.70.330">
    <property type="match status" value="2"/>
</dbReference>
<dbReference type="AlphaFoldDB" id="A0A3A2ZJA7"/>
<evidence type="ECO:0000256" key="4">
    <source>
        <dbReference type="ARBA" id="ARBA00023125"/>
    </source>
</evidence>
<dbReference type="CDD" id="cd00590">
    <property type="entry name" value="RRM_SF"/>
    <property type="match status" value="1"/>
</dbReference>
<dbReference type="InterPro" id="IPR012677">
    <property type="entry name" value="Nucleotide-bd_a/b_plait_sf"/>
</dbReference>
<dbReference type="STRING" id="2070753.A0A3A2ZJA7"/>
<dbReference type="GO" id="GO:0006351">
    <property type="term" value="P:DNA-templated transcription"/>
    <property type="evidence" value="ECO:0007669"/>
    <property type="project" value="InterPro"/>
</dbReference>
<keyword evidence="1" id="KW-0479">Metal-binding</keyword>
<dbReference type="GO" id="GO:0001228">
    <property type="term" value="F:DNA-binding transcription activator activity, RNA polymerase II-specific"/>
    <property type="evidence" value="ECO:0007669"/>
    <property type="project" value="TreeGrafter"/>
</dbReference>
<evidence type="ECO:0000256" key="1">
    <source>
        <dbReference type="ARBA" id="ARBA00022723"/>
    </source>
</evidence>
<comment type="caution">
    <text evidence="10">The sequence shown here is derived from an EMBL/GenBank/DDBJ whole genome shotgun (WGS) entry which is preliminary data.</text>
</comment>
<keyword evidence="11" id="KW-1185">Reference proteome</keyword>
<feature type="domain" description="RRM" evidence="9">
    <location>
        <begin position="1006"/>
        <end position="1084"/>
    </location>
</feature>
<keyword evidence="5" id="KW-0804">Transcription</keyword>
<accession>A0A3A2ZJA7</accession>
<evidence type="ECO:0000256" key="2">
    <source>
        <dbReference type="ARBA" id="ARBA00022833"/>
    </source>
</evidence>
<feature type="domain" description="RRM" evidence="9">
    <location>
        <begin position="916"/>
        <end position="993"/>
    </location>
</feature>
<dbReference type="EMBL" id="MVGC01000129">
    <property type="protein sequence ID" value="RJE23258.1"/>
    <property type="molecule type" value="Genomic_DNA"/>
</dbReference>
<evidence type="ECO:0000313" key="11">
    <source>
        <dbReference type="Proteomes" id="UP000266188"/>
    </source>
</evidence>
<protein>
    <submittedName>
        <fullName evidence="10">Transcription factor</fullName>
    </submittedName>
</protein>
<dbReference type="Proteomes" id="UP000266188">
    <property type="component" value="Unassembled WGS sequence"/>
</dbReference>
<feature type="compositionally biased region" description="Polar residues" evidence="8">
    <location>
        <begin position="886"/>
        <end position="895"/>
    </location>
</feature>
<proteinExistence type="predicted"/>
<evidence type="ECO:0000256" key="6">
    <source>
        <dbReference type="ARBA" id="ARBA00023242"/>
    </source>
</evidence>
<keyword evidence="6" id="KW-0539">Nucleus</keyword>
<evidence type="ECO:0000259" key="9">
    <source>
        <dbReference type="PROSITE" id="PS50102"/>
    </source>
</evidence>
<dbReference type="SMART" id="SM00360">
    <property type="entry name" value="RRM"/>
    <property type="match status" value="2"/>
</dbReference>
<keyword evidence="2" id="KW-0862">Zinc</keyword>
<feature type="compositionally biased region" description="Basic and acidic residues" evidence="8">
    <location>
        <begin position="771"/>
        <end position="786"/>
    </location>
</feature>
<evidence type="ECO:0000256" key="7">
    <source>
        <dbReference type="PROSITE-ProRule" id="PRU00176"/>
    </source>
</evidence>
<name>A0A3A2ZJA7_9EURO</name>
<gene>
    <name evidence="10" type="ORF">PHISCL_04415</name>
</gene>
<dbReference type="CDD" id="cd12148">
    <property type="entry name" value="fungal_TF_MHR"/>
    <property type="match status" value="1"/>
</dbReference>
<dbReference type="Pfam" id="PF04082">
    <property type="entry name" value="Fungal_trans"/>
    <property type="match status" value="1"/>
</dbReference>
<feature type="compositionally biased region" description="Low complexity" evidence="8">
    <location>
        <begin position="852"/>
        <end position="868"/>
    </location>
</feature>
<feature type="region of interest" description="Disordered" evidence="8">
    <location>
        <begin position="838"/>
        <end position="895"/>
    </location>
</feature>
<dbReference type="InterPro" id="IPR000504">
    <property type="entry name" value="RRM_dom"/>
</dbReference>
<feature type="compositionally biased region" description="Polar residues" evidence="8">
    <location>
        <begin position="787"/>
        <end position="798"/>
    </location>
</feature>
<feature type="region of interest" description="Disordered" evidence="8">
    <location>
        <begin position="751"/>
        <end position="809"/>
    </location>
</feature>
<evidence type="ECO:0000256" key="5">
    <source>
        <dbReference type="ARBA" id="ARBA00023163"/>
    </source>
</evidence>
<evidence type="ECO:0000313" key="10">
    <source>
        <dbReference type="EMBL" id="RJE23258.1"/>
    </source>
</evidence>
<reference evidence="11" key="1">
    <citation type="submission" date="2017-02" db="EMBL/GenBank/DDBJ databases">
        <authorList>
            <person name="Tafer H."/>
            <person name="Lopandic K."/>
        </authorList>
    </citation>
    <scope>NUCLEOTIDE SEQUENCE [LARGE SCALE GENOMIC DNA]</scope>
    <source>
        <strain evidence="11">CBS 366.77</strain>
    </source>
</reference>
<keyword evidence="7" id="KW-0694">RNA-binding</keyword>
<evidence type="ECO:0000256" key="8">
    <source>
        <dbReference type="SAM" id="MobiDB-lite"/>
    </source>
</evidence>
<dbReference type="PROSITE" id="PS50102">
    <property type="entry name" value="RRM"/>
    <property type="match status" value="2"/>
</dbReference>
<keyword evidence="4" id="KW-0238">DNA-binding</keyword>
<dbReference type="OrthoDB" id="762982at2759"/>
<evidence type="ECO:0000256" key="3">
    <source>
        <dbReference type="ARBA" id="ARBA00023015"/>
    </source>
</evidence>
<dbReference type="GO" id="GO:0005634">
    <property type="term" value="C:nucleus"/>
    <property type="evidence" value="ECO:0007669"/>
    <property type="project" value="TreeGrafter"/>
</dbReference>
<dbReference type="SUPFAM" id="SSF54928">
    <property type="entry name" value="RNA-binding domain, RBD"/>
    <property type="match status" value="1"/>
</dbReference>
<dbReference type="InterPro" id="IPR007219">
    <property type="entry name" value="XnlR_reg_dom"/>
</dbReference>
<keyword evidence="3" id="KW-0805">Transcription regulation</keyword>